<keyword evidence="2" id="KW-0560">Oxidoreductase</keyword>
<dbReference type="Pfam" id="PF13561">
    <property type="entry name" value="adh_short_C2"/>
    <property type="match status" value="1"/>
</dbReference>
<evidence type="ECO:0000313" key="3">
    <source>
        <dbReference type="EMBL" id="KEO82627.1"/>
    </source>
</evidence>
<reference evidence="3 4" key="1">
    <citation type="journal article" date="2013" name="Int. J. Syst. Evol. Microbiol.">
        <title>Tumebacillus flagellatus sp. nov., an alpha-amylase/pullulanase-producing bacterium isolated from cassava wastewater.</title>
        <authorList>
            <person name="Wang Q."/>
            <person name="Xie N."/>
            <person name="Qin Y."/>
            <person name="Shen N."/>
            <person name="Zhu J."/>
            <person name="Mi H."/>
            <person name="Huang R."/>
        </authorList>
    </citation>
    <scope>NUCLEOTIDE SEQUENCE [LARGE SCALE GENOMIC DNA]</scope>
    <source>
        <strain evidence="3 4">GST4</strain>
    </source>
</reference>
<dbReference type="Proteomes" id="UP000027931">
    <property type="component" value="Unassembled WGS sequence"/>
</dbReference>
<accession>A0A074M9M2</accession>
<dbReference type="Gene3D" id="3.40.50.720">
    <property type="entry name" value="NAD(P)-binding Rossmann-like Domain"/>
    <property type="match status" value="1"/>
</dbReference>
<dbReference type="STRING" id="1157490.EL26_14680"/>
<evidence type="ECO:0000256" key="2">
    <source>
        <dbReference type="ARBA" id="ARBA00023002"/>
    </source>
</evidence>
<dbReference type="OrthoDB" id="9803333at2"/>
<gene>
    <name evidence="3" type="primary">fabG</name>
    <name evidence="3" type="ORF">EL26_14680</name>
</gene>
<proteinExistence type="inferred from homology"/>
<dbReference type="PANTHER" id="PTHR42879:SF2">
    <property type="entry name" value="3-OXOACYL-[ACYL-CARRIER-PROTEIN] REDUCTASE FABG"/>
    <property type="match status" value="1"/>
</dbReference>
<dbReference type="SUPFAM" id="SSF51735">
    <property type="entry name" value="NAD(P)-binding Rossmann-fold domains"/>
    <property type="match status" value="1"/>
</dbReference>
<dbReference type="RefSeq" id="WP_038089944.1">
    <property type="nucleotide sequence ID" value="NZ_JMIR01000020.1"/>
</dbReference>
<dbReference type="EMBL" id="JMIR01000020">
    <property type="protein sequence ID" value="KEO82627.1"/>
    <property type="molecule type" value="Genomic_DNA"/>
</dbReference>
<organism evidence="3 4">
    <name type="scientific">Tumebacillus flagellatus</name>
    <dbReference type="NCBI Taxonomy" id="1157490"/>
    <lineage>
        <taxon>Bacteria</taxon>
        <taxon>Bacillati</taxon>
        <taxon>Bacillota</taxon>
        <taxon>Bacilli</taxon>
        <taxon>Bacillales</taxon>
        <taxon>Alicyclobacillaceae</taxon>
        <taxon>Tumebacillus</taxon>
    </lineage>
</organism>
<protein>
    <submittedName>
        <fullName evidence="3">3-ketoacyl-ACP reductase</fullName>
    </submittedName>
</protein>
<dbReference type="PANTHER" id="PTHR42879">
    <property type="entry name" value="3-OXOACYL-(ACYL-CARRIER-PROTEIN) REDUCTASE"/>
    <property type="match status" value="1"/>
</dbReference>
<dbReference type="InterPro" id="IPR036291">
    <property type="entry name" value="NAD(P)-bd_dom_sf"/>
</dbReference>
<comment type="similarity">
    <text evidence="1">Belongs to the short-chain dehydrogenases/reductases (SDR) family.</text>
</comment>
<dbReference type="CDD" id="cd05233">
    <property type="entry name" value="SDR_c"/>
    <property type="match status" value="1"/>
</dbReference>
<sequence length="265" mass="29004">MLNKVALITGSSTGLGKRTALELARLGIDVVINYRTNRDAALQFARELEREYPVRALAVQADVSDPADCRSLVGQVLEVFGRLDILVNNAGPYIPERKRMAEYELDEWNAMINGNLTSVFYLSKLVIPHMRENGWGRILNFGFDRADTAPAWMFRSAFAAAKVGLVSLTRTMALEEAEYGITVNMVCPGDIIGEWKEANIEDASSAGDHSTPVGRVGTGEDIARTIAFFCAEASGFITGTVIAVTGGKDVLTKYRYEAESSKPVW</sequence>
<name>A0A074M9M2_9BACL</name>
<dbReference type="AlphaFoldDB" id="A0A074M9M2"/>
<dbReference type="PRINTS" id="PR00081">
    <property type="entry name" value="GDHRDH"/>
</dbReference>
<comment type="caution">
    <text evidence="3">The sequence shown here is derived from an EMBL/GenBank/DDBJ whole genome shotgun (WGS) entry which is preliminary data.</text>
</comment>
<evidence type="ECO:0000313" key="4">
    <source>
        <dbReference type="Proteomes" id="UP000027931"/>
    </source>
</evidence>
<dbReference type="InterPro" id="IPR050259">
    <property type="entry name" value="SDR"/>
</dbReference>
<keyword evidence="4" id="KW-1185">Reference proteome</keyword>
<dbReference type="InterPro" id="IPR002347">
    <property type="entry name" value="SDR_fam"/>
</dbReference>
<dbReference type="eggNOG" id="COG1028">
    <property type="taxonomic scope" value="Bacteria"/>
</dbReference>
<evidence type="ECO:0000256" key="1">
    <source>
        <dbReference type="ARBA" id="ARBA00006484"/>
    </source>
</evidence>
<dbReference type="PRINTS" id="PR00080">
    <property type="entry name" value="SDRFAMILY"/>
</dbReference>
<dbReference type="FunFam" id="3.40.50.720:FF:000173">
    <property type="entry name" value="3-oxoacyl-[acyl-carrier protein] reductase"/>
    <property type="match status" value="1"/>
</dbReference>
<dbReference type="GO" id="GO:0016491">
    <property type="term" value="F:oxidoreductase activity"/>
    <property type="evidence" value="ECO:0007669"/>
    <property type="project" value="UniProtKB-KW"/>
</dbReference>